<proteinExistence type="predicted"/>
<dbReference type="AlphaFoldDB" id="A0A5B0QH14"/>
<comment type="caution">
    <text evidence="1">The sequence shown here is derived from an EMBL/GenBank/DDBJ whole genome shotgun (WGS) entry which is preliminary data.</text>
</comment>
<reference evidence="1 2" key="1">
    <citation type="submission" date="2019-05" db="EMBL/GenBank/DDBJ databases">
        <title>Emergence of the Ug99 lineage of the wheat stem rust pathogen through somatic hybridization.</title>
        <authorList>
            <person name="Li F."/>
            <person name="Upadhyaya N.M."/>
            <person name="Sperschneider J."/>
            <person name="Matny O."/>
            <person name="Nguyen-Phuc H."/>
            <person name="Mago R."/>
            <person name="Raley C."/>
            <person name="Miller M.E."/>
            <person name="Silverstein K.A.T."/>
            <person name="Henningsen E."/>
            <person name="Hirsch C.D."/>
            <person name="Visser B."/>
            <person name="Pretorius Z.A."/>
            <person name="Steffenson B.J."/>
            <person name="Schwessinger B."/>
            <person name="Dodds P.N."/>
            <person name="Figueroa M."/>
        </authorList>
    </citation>
    <scope>NUCLEOTIDE SEQUENCE [LARGE SCALE GENOMIC DNA]</scope>
    <source>
        <strain evidence="1 2">Ug99</strain>
    </source>
</reference>
<evidence type="ECO:0000313" key="2">
    <source>
        <dbReference type="Proteomes" id="UP000325313"/>
    </source>
</evidence>
<dbReference type="EMBL" id="VDEP01000277">
    <property type="protein sequence ID" value="KAA1112435.1"/>
    <property type="molecule type" value="Genomic_DNA"/>
</dbReference>
<organism evidence="1 2">
    <name type="scientific">Puccinia graminis f. sp. tritici</name>
    <dbReference type="NCBI Taxonomy" id="56615"/>
    <lineage>
        <taxon>Eukaryota</taxon>
        <taxon>Fungi</taxon>
        <taxon>Dikarya</taxon>
        <taxon>Basidiomycota</taxon>
        <taxon>Pucciniomycotina</taxon>
        <taxon>Pucciniomycetes</taxon>
        <taxon>Pucciniales</taxon>
        <taxon>Pucciniaceae</taxon>
        <taxon>Puccinia</taxon>
    </lineage>
</organism>
<dbReference type="PANTHER" id="PTHR31912">
    <property type="entry name" value="IP13529P"/>
    <property type="match status" value="1"/>
</dbReference>
<accession>A0A5B0QH14</accession>
<dbReference type="Proteomes" id="UP000325313">
    <property type="component" value="Unassembled WGS sequence"/>
</dbReference>
<name>A0A5B0QH14_PUCGR</name>
<dbReference type="PANTHER" id="PTHR31912:SF34">
    <property type="entry name" value="NOTOCHORD-RELATED PROTEIN"/>
    <property type="match status" value="1"/>
</dbReference>
<protein>
    <submittedName>
        <fullName evidence="1">Uncharacterized protein</fullName>
    </submittedName>
</protein>
<gene>
    <name evidence="1" type="ORF">PGTUg99_006029</name>
</gene>
<evidence type="ECO:0000313" key="1">
    <source>
        <dbReference type="EMBL" id="KAA1112435.1"/>
    </source>
</evidence>
<sequence length="169" mass="19305">MTAQWSKKPKFHMLLHLPASIKRFGPASLFATEKFESFNGVVRNAAIQINRHSPGHDIAIIFSNYQIEQLLVSGAHLYDSTVQEYFKPSDKVTDVFSRNPLIQQAMGYNSTALHESQYPRVKDTHVVQANLELVPEDIREMYPNQQVWQVASLQLNDKETIQKGSFDKS</sequence>